<comment type="subcellular location">
    <subcellularLocation>
        <location evidence="1">Cell membrane</location>
        <topology evidence="1">Multi-pass membrane protein</topology>
    </subcellularLocation>
</comment>
<evidence type="ECO:0000256" key="7">
    <source>
        <dbReference type="ARBA" id="ARBA00023136"/>
    </source>
</evidence>
<feature type="transmembrane region" description="Helical" evidence="8">
    <location>
        <begin position="301"/>
        <end position="321"/>
    </location>
</feature>
<keyword evidence="5 8" id="KW-0812">Transmembrane</keyword>
<dbReference type="Pfam" id="PF01032">
    <property type="entry name" value="FecCD"/>
    <property type="match status" value="1"/>
</dbReference>
<evidence type="ECO:0000256" key="2">
    <source>
        <dbReference type="ARBA" id="ARBA00007935"/>
    </source>
</evidence>
<dbReference type="EMBL" id="FTOD01000003">
    <property type="protein sequence ID" value="SIS63777.1"/>
    <property type="molecule type" value="Genomic_DNA"/>
</dbReference>
<dbReference type="InterPro" id="IPR000522">
    <property type="entry name" value="ABC_transptr_permease_BtuC"/>
</dbReference>
<dbReference type="GO" id="GO:0022857">
    <property type="term" value="F:transmembrane transporter activity"/>
    <property type="evidence" value="ECO:0007669"/>
    <property type="project" value="InterPro"/>
</dbReference>
<dbReference type="OrthoDB" id="9811721at2"/>
<dbReference type="PANTHER" id="PTHR30472:SF65">
    <property type="entry name" value="SIDEROPHORE TRANSPORT SYSTEM PERMEASE PROTEIN YFIZ-RELATED"/>
    <property type="match status" value="1"/>
</dbReference>
<name>A0A1N7KQC2_9BACL</name>
<evidence type="ECO:0000313" key="10">
    <source>
        <dbReference type="Proteomes" id="UP000186795"/>
    </source>
</evidence>
<keyword evidence="10" id="KW-1185">Reference proteome</keyword>
<dbReference type="RefSeq" id="WP_076524130.1">
    <property type="nucleotide sequence ID" value="NZ_CP048103.1"/>
</dbReference>
<dbReference type="SUPFAM" id="SSF81345">
    <property type="entry name" value="ABC transporter involved in vitamin B12 uptake, BtuC"/>
    <property type="match status" value="1"/>
</dbReference>
<reference evidence="10" key="1">
    <citation type="submission" date="2017-01" db="EMBL/GenBank/DDBJ databases">
        <authorList>
            <person name="Varghese N."/>
            <person name="Submissions S."/>
        </authorList>
    </citation>
    <scope>NUCLEOTIDE SEQUENCE [LARGE SCALE GENOMIC DNA]</scope>
    <source>
        <strain evidence="10">DSM 45196</strain>
    </source>
</reference>
<protein>
    <submittedName>
        <fullName evidence="9">Iron complex transport system permease protein</fullName>
    </submittedName>
</protein>
<feature type="transmembrane region" description="Helical" evidence="8">
    <location>
        <begin position="146"/>
        <end position="170"/>
    </location>
</feature>
<feature type="transmembrane region" description="Helical" evidence="8">
    <location>
        <begin position="272"/>
        <end position="289"/>
    </location>
</feature>
<dbReference type="GO" id="GO:0005886">
    <property type="term" value="C:plasma membrane"/>
    <property type="evidence" value="ECO:0007669"/>
    <property type="project" value="UniProtKB-SubCell"/>
</dbReference>
<keyword evidence="7 8" id="KW-0472">Membrane</keyword>
<dbReference type="AlphaFoldDB" id="A0A1N7KQC2"/>
<evidence type="ECO:0000256" key="1">
    <source>
        <dbReference type="ARBA" id="ARBA00004651"/>
    </source>
</evidence>
<feature type="transmembrane region" description="Helical" evidence="8">
    <location>
        <begin position="92"/>
        <end position="111"/>
    </location>
</feature>
<gene>
    <name evidence="9" type="ORF">SAMN05421790_103210</name>
</gene>
<evidence type="ECO:0000256" key="5">
    <source>
        <dbReference type="ARBA" id="ARBA00022692"/>
    </source>
</evidence>
<keyword evidence="6 8" id="KW-1133">Transmembrane helix</keyword>
<feature type="transmembrane region" description="Helical" evidence="8">
    <location>
        <begin position="234"/>
        <end position="260"/>
    </location>
</feature>
<dbReference type="Gene3D" id="1.10.3470.10">
    <property type="entry name" value="ABC transporter involved in vitamin B12 uptake, BtuC"/>
    <property type="match status" value="1"/>
</dbReference>
<organism evidence="9 10">
    <name type="scientific">Kroppenstedtia eburnea</name>
    <dbReference type="NCBI Taxonomy" id="714067"/>
    <lineage>
        <taxon>Bacteria</taxon>
        <taxon>Bacillati</taxon>
        <taxon>Bacillota</taxon>
        <taxon>Bacilli</taxon>
        <taxon>Bacillales</taxon>
        <taxon>Thermoactinomycetaceae</taxon>
        <taxon>Kroppenstedtia</taxon>
    </lineage>
</organism>
<feature type="transmembrane region" description="Helical" evidence="8">
    <location>
        <begin position="190"/>
        <end position="207"/>
    </location>
</feature>
<feature type="transmembrane region" description="Helical" evidence="8">
    <location>
        <begin position="117"/>
        <end position="139"/>
    </location>
</feature>
<keyword evidence="4" id="KW-1003">Cell membrane</keyword>
<accession>A0A1N7KQC2</accession>
<evidence type="ECO:0000256" key="6">
    <source>
        <dbReference type="ARBA" id="ARBA00022989"/>
    </source>
</evidence>
<evidence type="ECO:0000256" key="8">
    <source>
        <dbReference type="SAM" id="Phobius"/>
    </source>
</evidence>
<dbReference type="Proteomes" id="UP000186795">
    <property type="component" value="Unassembled WGS sequence"/>
</dbReference>
<dbReference type="CDD" id="cd06550">
    <property type="entry name" value="TM_ABC_iron-siderophores_like"/>
    <property type="match status" value="1"/>
</dbReference>
<evidence type="ECO:0000256" key="3">
    <source>
        <dbReference type="ARBA" id="ARBA00022448"/>
    </source>
</evidence>
<evidence type="ECO:0000313" key="9">
    <source>
        <dbReference type="EMBL" id="SIS63777.1"/>
    </source>
</evidence>
<proteinExistence type="inferred from homology"/>
<dbReference type="GO" id="GO:0033214">
    <property type="term" value="P:siderophore-iron import into cell"/>
    <property type="evidence" value="ECO:0007669"/>
    <property type="project" value="TreeGrafter"/>
</dbReference>
<keyword evidence="3" id="KW-0813">Transport</keyword>
<dbReference type="FunFam" id="1.10.3470.10:FF:000001">
    <property type="entry name" value="Vitamin B12 ABC transporter permease BtuC"/>
    <property type="match status" value="1"/>
</dbReference>
<comment type="similarity">
    <text evidence="2">Belongs to the binding-protein-dependent transport system permease family. FecCD subfamily.</text>
</comment>
<feature type="transmembrane region" description="Helical" evidence="8">
    <location>
        <begin position="64"/>
        <end position="80"/>
    </location>
</feature>
<sequence length="329" mass="34628">MNSRTWVFPVLFCGFLLLFVLMFLGAMVWGAADTSVRDVWLALTSSETNQKMNILREIRFPREVAAIGVGAALAVSGAIMQGMTRNPLADPGLLGLTAGANAALAIAMAFLPGLDYFGIMIACFIGAGMGSLIVFGLGGGSSPFRLVLAGAAVSTFLFAVAEGTALIFKISKDVSMWTAGGLIGTTWNQLLWVMPVIFIGLLAALYFSRQLTILSLNEEVAVGLGQNTQHIKGILLIITILLAGASVSLAGNMVFVGLVVPHMVRAVVGADYRLIIPSAAIIGATFMLLADTLGRTIQAPYETPVVAIMAMIGLPFFLVIVRKGGQSFP</sequence>
<dbReference type="PANTHER" id="PTHR30472">
    <property type="entry name" value="FERRIC ENTEROBACTIN TRANSPORT SYSTEM PERMEASE PROTEIN"/>
    <property type="match status" value="1"/>
</dbReference>
<dbReference type="InterPro" id="IPR037294">
    <property type="entry name" value="ABC_BtuC-like"/>
</dbReference>
<evidence type="ECO:0000256" key="4">
    <source>
        <dbReference type="ARBA" id="ARBA00022475"/>
    </source>
</evidence>